<reference evidence="2" key="2">
    <citation type="submission" date="2018-02" db="UniProtKB">
        <authorList>
            <consortium name="EnsemblPlants"/>
        </authorList>
    </citation>
    <scope>IDENTIFICATION</scope>
    <source>
        <strain evidence="2">Williams 82</strain>
    </source>
</reference>
<evidence type="ECO:0000313" key="2">
    <source>
        <dbReference type="EnsemblPlants" id="KRH72445"/>
    </source>
</evidence>
<proteinExistence type="predicted"/>
<evidence type="ECO:0000313" key="1">
    <source>
        <dbReference type="EMBL" id="KRH72445.1"/>
    </source>
</evidence>
<dbReference type="Gramene" id="KRH72445">
    <property type="protein sequence ID" value="KRH72445"/>
    <property type="gene ID" value="GLYMA_02G212900"/>
</dbReference>
<protein>
    <submittedName>
        <fullName evidence="1 2">Uncharacterized protein</fullName>
    </submittedName>
</protein>
<gene>
    <name evidence="1" type="ORF">GLYMA_02G212900</name>
</gene>
<dbReference type="EnsemblPlants" id="KRH72445">
    <property type="protein sequence ID" value="KRH72445"/>
    <property type="gene ID" value="GLYMA_02G212900"/>
</dbReference>
<accession>A0A0R0KZA1</accession>
<evidence type="ECO:0000313" key="3">
    <source>
        <dbReference type="Proteomes" id="UP000008827"/>
    </source>
</evidence>
<keyword evidence="3" id="KW-1185">Reference proteome</keyword>
<name>A0A0R0KZA1_SOYBN</name>
<reference evidence="1" key="3">
    <citation type="submission" date="2018-07" db="EMBL/GenBank/DDBJ databases">
        <title>WGS assembly of Glycine max.</title>
        <authorList>
            <person name="Schmutz J."/>
            <person name="Cannon S."/>
            <person name="Schlueter J."/>
            <person name="Ma J."/>
            <person name="Mitros T."/>
            <person name="Nelson W."/>
            <person name="Hyten D."/>
            <person name="Song Q."/>
            <person name="Thelen J."/>
            <person name="Cheng J."/>
            <person name="Xu D."/>
            <person name="Hellsten U."/>
            <person name="May G."/>
            <person name="Yu Y."/>
            <person name="Sakurai T."/>
            <person name="Umezawa T."/>
            <person name="Bhattacharyya M."/>
            <person name="Sandhu D."/>
            <person name="Valliyodan B."/>
            <person name="Lindquist E."/>
            <person name="Peto M."/>
            <person name="Grant D."/>
            <person name="Shu S."/>
            <person name="Goodstein D."/>
            <person name="Barry K."/>
            <person name="Futrell-Griggs M."/>
            <person name="Abernathy B."/>
            <person name="Du J."/>
            <person name="Tian Z."/>
            <person name="Zhu L."/>
            <person name="Gill N."/>
            <person name="Joshi T."/>
            <person name="Libault M."/>
            <person name="Sethuraman A."/>
            <person name="Zhang X."/>
            <person name="Shinozaki K."/>
            <person name="Nguyen H."/>
            <person name="Wing R."/>
            <person name="Cregan P."/>
            <person name="Specht J."/>
            <person name="Grimwood J."/>
            <person name="Rokhsar D."/>
            <person name="Stacey G."/>
            <person name="Shoemaker R."/>
            <person name="Jackson S."/>
        </authorList>
    </citation>
    <scope>NUCLEOTIDE SEQUENCE</scope>
    <source>
        <tissue evidence="1">Callus</tissue>
    </source>
</reference>
<dbReference type="InParanoid" id="A0A0R0KZA1"/>
<organism evidence="1">
    <name type="scientific">Glycine max</name>
    <name type="common">Soybean</name>
    <name type="synonym">Glycine hispida</name>
    <dbReference type="NCBI Taxonomy" id="3847"/>
    <lineage>
        <taxon>Eukaryota</taxon>
        <taxon>Viridiplantae</taxon>
        <taxon>Streptophyta</taxon>
        <taxon>Embryophyta</taxon>
        <taxon>Tracheophyta</taxon>
        <taxon>Spermatophyta</taxon>
        <taxon>Magnoliopsida</taxon>
        <taxon>eudicotyledons</taxon>
        <taxon>Gunneridae</taxon>
        <taxon>Pentapetalae</taxon>
        <taxon>rosids</taxon>
        <taxon>fabids</taxon>
        <taxon>Fabales</taxon>
        <taxon>Fabaceae</taxon>
        <taxon>Papilionoideae</taxon>
        <taxon>50 kb inversion clade</taxon>
        <taxon>NPAAA clade</taxon>
        <taxon>indigoferoid/millettioid clade</taxon>
        <taxon>Phaseoleae</taxon>
        <taxon>Glycine</taxon>
        <taxon>Glycine subgen. Soja</taxon>
    </lineage>
</organism>
<dbReference type="Proteomes" id="UP000008827">
    <property type="component" value="Chromosome 2"/>
</dbReference>
<dbReference type="EMBL" id="CM000835">
    <property type="protein sequence ID" value="KRH72445.1"/>
    <property type="molecule type" value="Genomic_DNA"/>
</dbReference>
<sequence>MQRIGVWSLTNHVVFDYLFGAGFRLHFQLDQLLGLCRQGWHWSLWVHESMTAEMWSEEEMECRLSAPTGCGGLSMKKVVMCYMRLRSYCHE</sequence>
<dbReference type="AlphaFoldDB" id="A0A0R0KZA1"/>
<reference evidence="1 2" key="1">
    <citation type="journal article" date="2010" name="Nature">
        <title>Genome sequence of the palaeopolyploid soybean.</title>
        <authorList>
            <person name="Schmutz J."/>
            <person name="Cannon S.B."/>
            <person name="Schlueter J."/>
            <person name="Ma J."/>
            <person name="Mitros T."/>
            <person name="Nelson W."/>
            <person name="Hyten D.L."/>
            <person name="Song Q."/>
            <person name="Thelen J.J."/>
            <person name="Cheng J."/>
            <person name="Xu D."/>
            <person name="Hellsten U."/>
            <person name="May G.D."/>
            <person name="Yu Y."/>
            <person name="Sakurai T."/>
            <person name="Umezawa T."/>
            <person name="Bhattacharyya M.K."/>
            <person name="Sandhu D."/>
            <person name="Valliyodan B."/>
            <person name="Lindquist E."/>
            <person name="Peto M."/>
            <person name="Grant D."/>
            <person name="Shu S."/>
            <person name="Goodstein D."/>
            <person name="Barry K."/>
            <person name="Futrell-Griggs M."/>
            <person name="Abernathy B."/>
            <person name="Du J."/>
            <person name="Tian Z."/>
            <person name="Zhu L."/>
            <person name="Gill N."/>
            <person name="Joshi T."/>
            <person name="Libault M."/>
            <person name="Sethuraman A."/>
            <person name="Zhang X.-C."/>
            <person name="Shinozaki K."/>
            <person name="Nguyen H.T."/>
            <person name="Wing R.A."/>
            <person name="Cregan P."/>
            <person name="Specht J."/>
            <person name="Grimwood J."/>
            <person name="Rokhsar D."/>
            <person name="Stacey G."/>
            <person name="Shoemaker R.C."/>
            <person name="Jackson S.A."/>
        </authorList>
    </citation>
    <scope>NUCLEOTIDE SEQUENCE [LARGE SCALE GENOMIC DNA]</scope>
    <source>
        <strain evidence="2">cv. Williams 82</strain>
        <tissue evidence="1">Callus</tissue>
    </source>
</reference>